<keyword evidence="5" id="KW-1185">Reference proteome</keyword>
<dbReference type="EMBL" id="CACSLK010023397">
    <property type="protein sequence ID" value="CAA0822385.1"/>
    <property type="molecule type" value="Genomic_DNA"/>
</dbReference>
<dbReference type="InterPro" id="IPR018289">
    <property type="entry name" value="MULE_transposase_dom"/>
</dbReference>
<protein>
    <recommendedName>
        <fullName evidence="6">Transposase</fullName>
    </recommendedName>
</protein>
<sequence>SNRNRVPEVAAICQQEKSNRNRVSEVAEVHQTKDTSEKLGEFALDESEDEEYEPSGESSSNDGLSDEDLGTDDEEYLHQARREALNSRQSTDDGDANMSFAQPSSHHEADDKNIPARDNESEYEDSEGNVNTDSSSGEGLGDDDDEARPKKKKIVYDGKGDLQTFQFQLGMRFETIGQCRKAVQNYAIYNGCNISFVRSSSSQIEARCEVGCPWRLYASLIKGQGSVVVKTFVSSHSCHRDLNTKQATVSWVAGEYLPMIRKKPKMKISDLEDSISEKYGVQPSRWKLYKAKTKALKLLRGTEEEHYGKLRRYIAELQRVDRNGTFQLKLESGSVFKCFYVGFSALRQGFLQGCRPIIGLDGAFLKTFLGGVLLCAVGKDGNNQIFPLAWAVVDSENESNWKWFLVILFQDLGISDGLGWTFISDQQK</sequence>
<evidence type="ECO:0000259" key="3">
    <source>
        <dbReference type="Pfam" id="PF10551"/>
    </source>
</evidence>
<evidence type="ECO:0000259" key="2">
    <source>
        <dbReference type="Pfam" id="PF03108"/>
    </source>
</evidence>
<dbReference type="Pfam" id="PF03108">
    <property type="entry name" value="DBD_Tnp_Mut"/>
    <property type="match status" value="1"/>
</dbReference>
<feature type="compositionally biased region" description="Basic and acidic residues" evidence="1">
    <location>
        <begin position="17"/>
        <end position="40"/>
    </location>
</feature>
<feature type="domain" description="Transposase MuDR plant" evidence="2">
    <location>
        <begin position="165"/>
        <end position="224"/>
    </location>
</feature>
<accession>A0A9N7N1V2</accession>
<feature type="domain" description="MULE transposase" evidence="3">
    <location>
        <begin position="358"/>
        <end position="406"/>
    </location>
</feature>
<feature type="region of interest" description="Disordered" evidence="1">
    <location>
        <begin position="1"/>
        <end position="149"/>
    </location>
</feature>
<evidence type="ECO:0008006" key="6">
    <source>
        <dbReference type="Google" id="ProtNLM"/>
    </source>
</evidence>
<feature type="compositionally biased region" description="Basic and acidic residues" evidence="1">
    <location>
        <begin position="105"/>
        <end position="120"/>
    </location>
</feature>
<name>A0A9N7N1V2_STRHE</name>
<proteinExistence type="predicted"/>
<feature type="non-terminal residue" evidence="4">
    <location>
        <position position="1"/>
    </location>
</feature>
<gene>
    <name evidence="4" type="ORF">SHERM_19860</name>
</gene>
<dbReference type="Pfam" id="PF10551">
    <property type="entry name" value="MULE"/>
    <property type="match status" value="1"/>
</dbReference>
<feature type="compositionally biased region" description="Basic and acidic residues" evidence="1">
    <location>
        <begin position="76"/>
        <end position="85"/>
    </location>
</feature>
<dbReference type="OrthoDB" id="1746950at2759"/>
<evidence type="ECO:0000256" key="1">
    <source>
        <dbReference type="SAM" id="MobiDB-lite"/>
    </source>
</evidence>
<dbReference type="AlphaFoldDB" id="A0A9N7N1V2"/>
<feature type="compositionally biased region" description="Acidic residues" evidence="1">
    <location>
        <begin position="43"/>
        <end position="54"/>
    </location>
</feature>
<feature type="non-terminal residue" evidence="4">
    <location>
        <position position="428"/>
    </location>
</feature>
<dbReference type="InterPro" id="IPR004332">
    <property type="entry name" value="Transposase_MuDR"/>
</dbReference>
<dbReference type="Proteomes" id="UP001153555">
    <property type="component" value="Unassembled WGS sequence"/>
</dbReference>
<feature type="compositionally biased region" description="Acidic residues" evidence="1">
    <location>
        <begin position="64"/>
        <end position="75"/>
    </location>
</feature>
<evidence type="ECO:0000313" key="4">
    <source>
        <dbReference type="EMBL" id="CAA0822385.1"/>
    </source>
</evidence>
<dbReference type="PANTHER" id="PTHR31973:SF187">
    <property type="entry name" value="MUTATOR TRANSPOSASE MUDRA PROTEIN"/>
    <property type="match status" value="1"/>
</dbReference>
<reference evidence="4" key="1">
    <citation type="submission" date="2019-12" db="EMBL/GenBank/DDBJ databases">
        <authorList>
            <person name="Scholes J."/>
        </authorList>
    </citation>
    <scope>NUCLEOTIDE SEQUENCE</scope>
</reference>
<evidence type="ECO:0000313" key="5">
    <source>
        <dbReference type="Proteomes" id="UP001153555"/>
    </source>
</evidence>
<dbReference type="PANTHER" id="PTHR31973">
    <property type="entry name" value="POLYPROTEIN, PUTATIVE-RELATED"/>
    <property type="match status" value="1"/>
</dbReference>
<comment type="caution">
    <text evidence="4">The sequence shown here is derived from an EMBL/GenBank/DDBJ whole genome shotgun (WGS) entry which is preliminary data.</text>
</comment>
<organism evidence="4 5">
    <name type="scientific">Striga hermonthica</name>
    <name type="common">Purple witchweed</name>
    <name type="synonym">Buchnera hermonthica</name>
    <dbReference type="NCBI Taxonomy" id="68872"/>
    <lineage>
        <taxon>Eukaryota</taxon>
        <taxon>Viridiplantae</taxon>
        <taxon>Streptophyta</taxon>
        <taxon>Embryophyta</taxon>
        <taxon>Tracheophyta</taxon>
        <taxon>Spermatophyta</taxon>
        <taxon>Magnoliopsida</taxon>
        <taxon>eudicotyledons</taxon>
        <taxon>Gunneridae</taxon>
        <taxon>Pentapetalae</taxon>
        <taxon>asterids</taxon>
        <taxon>lamiids</taxon>
        <taxon>Lamiales</taxon>
        <taxon>Orobanchaceae</taxon>
        <taxon>Buchnereae</taxon>
        <taxon>Striga</taxon>
    </lineage>
</organism>